<feature type="non-terminal residue" evidence="1">
    <location>
        <position position="45"/>
    </location>
</feature>
<accession>A6JPU1</accession>
<organism evidence="1 2">
    <name type="scientific">Rattus norvegicus</name>
    <name type="common">Rat</name>
    <dbReference type="NCBI Taxonomy" id="10116"/>
    <lineage>
        <taxon>Eukaryota</taxon>
        <taxon>Metazoa</taxon>
        <taxon>Chordata</taxon>
        <taxon>Craniata</taxon>
        <taxon>Vertebrata</taxon>
        <taxon>Euteleostomi</taxon>
        <taxon>Mammalia</taxon>
        <taxon>Eutheria</taxon>
        <taxon>Euarchontoglires</taxon>
        <taxon>Glires</taxon>
        <taxon>Rodentia</taxon>
        <taxon>Myomorpha</taxon>
        <taxon>Muroidea</taxon>
        <taxon>Muridae</taxon>
        <taxon>Murinae</taxon>
        <taxon>Rattus</taxon>
    </lineage>
</organism>
<protein>
    <submittedName>
        <fullName evidence="1">RCG58988</fullName>
    </submittedName>
</protein>
<reference evidence="1 2" key="1">
    <citation type="submission" date="2005-09" db="EMBL/GenBank/DDBJ databases">
        <authorList>
            <person name="Mural R.J."/>
            <person name="Li P.W."/>
            <person name="Adams M.D."/>
            <person name="Amanatides P.G."/>
            <person name="Baden-Tillson H."/>
            <person name="Barnstead M."/>
            <person name="Chin S.H."/>
            <person name="Dew I."/>
            <person name="Evans C.A."/>
            <person name="Ferriera S."/>
            <person name="Flanigan M."/>
            <person name="Fosler C."/>
            <person name="Glodek A."/>
            <person name="Gu Z."/>
            <person name="Holt R.A."/>
            <person name="Jennings D."/>
            <person name="Kraft C.L."/>
            <person name="Lu F."/>
            <person name="Nguyen T."/>
            <person name="Nusskern D.R."/>
            <person name="Pfannkoch C.M."/>
            <person name="Sitter C."/>
            <person name="Sutton G.G."/>
            <person name="Venter J.C."/>
            <person name="Wang Z."/>
            <person name="Woodage T."/>
            <person name="Zheng X.H."/>
            <person name="Zhong F."/>
        </authorList>
    </citation>
    <scope>NUCLEOTIDE SEQUENCE [LARGE SCALE GENOMIC DNA]</scope>
    <source>
        <strain>BN</strain>
        <strain evidence="2">Sprague-Dawley</strain>
    </source>
</reference>
<dbReference type="AlphaFoldDB" id="A6JPU1"/>
<evidence type="ECO:0000313" key="1">
    <source>
        <dbReference type="EMBL" id="EDL78834.1"/>
    </source>
</evidence>
<dbReference type="EMBL" id="CH473995">
    <property type="protein sequence ID" value="EDL78834.1"/>
    <property type="molecule type" value="Genomic_DNA"/>
</dbReference>
<proteinExistence type="predicted"/>
<name>A6JPU1_RAT</name>
<gene>
    <name evidence="1" type="ORF">rCG_58988</name>
</gene>
<evidence type="ECO:0000313" key="2">
    <source>
        <dbReference type="Proteomes" id="UP000234681"/>
    </source>
</evidence>
<dbReference type="Proteomes" id="UP000234681">
    <property type="component" value="Chromosome 16"/>
</dbReference>
<sequence length="45" mass="5641">MHAWMHTHIRTSIYTKDQLLLKYFKHKLFYSHPLTILFLHFYTAF</sequence>